<keyword evidence="2" id="KW-1185">Reference proteome</keyword>
<gene>
    <name evidence="1" type="ORF">QYE76_035406</name>
</gene>
<proteinExistence type="predicted"/>
<evidence type="ECO:0000313" key="2">
    <source>
        <dbReference type="Proteomes" id="UP001231189"/>
    </source>
</evidence>
<dbReference type="Proteomes" id="UP001231189">
    <property type="component" value="Unassembled WGS sequence"/>
</dbReference>
<sequence>MAKRILSQTCFGATRYNIDWSIAEKLHVGRWNRTLAEHKRSCQMEYVHYNLVLTSAAPRLHGSSMLRHGKLTNGLDDWITAPKQTAHRH</sequence>
<dbReference type="EMBL" id="JAUUTY010000007">
    <property type="protein sequence ID" value="KAK1611733.1"/>
    <property type="molecule type" value="Genomic_DNA"/>
</dbReference>
<dbReference type="AlphaFoldDB" id="A0AAD8VP64"/>
<evidence type="ECO:0000313" key="1">
    <source>
        <dbReference type="EMBL" id="KAK1611733.1"/>
    </source>
</evidence>
<comment type="caution">
    <text evidence="1">The sequence shown here is derived from an EMBL/GenBank/DDBJ whole genome shotgun (WGS) entry which is preliminary data.</text>
</comment>
<reference evidence="1" key="1">
    <citation type="submission" date="2023-07" db="EMBL/GenBank/DDBJ databases">
        <title>A chromosome-level genome assembly of Lolium multiflorum.</title>
        <authorList>
            <person name="Chen Y."/>
            <person name="Copetti D."/>
            <person name="Kolliker R."/>
            <person name="Studer B."/>
        </authorList>
    </citation>
    <scope>NUCLEOTIDE SEQUENCE</scope>
    <source>
        <strain evidence="1">02402/16</strain>
        <tissue evidence="1">Leaf</tissue>
    </source>
</reference>
<protein>
    <submittedName>
        <fullName evidence="1">Uncharacterized protein</fullName>
    </submittedName>
</protein>
<organism evidence="1 2">
    <name type="scientific">Lolium multiflorum</name>
    <name type="common">Italian ryegrass</name>
    <name type="synonym">Lolium perenne subsp. multiflorum</name>
    <dbReference type="NCBI Taxonomy" id="4521"/>
    <lineage>
        <taxon>Eukaryota</taxon>
        <taxon>Viridiplantae</taxon>
        <taxon>Streptophyta</taxon>
        <taxon>Embryophyta</taxon>
        <taxon>Tracheophyta</taxon>
        <taxon>Spermatophyta</taxon>
        <taxon>Magnoliopsida</taxon>
        <taxon>Liliopsida</taxon>
        <taxon>Poales</taxon>
        <taxon>Poaceae</taxon>
        <taxon>BOP clade</taxon>
        <taxon>Pooideae</taxon>
        <taxon>Poodae</taxon>
        <taxon>Poeae</taxon>
        <taxon>Poeae Chloroplast Group 2 (Poeae type)</taxon>
        <taxon>Loliodinae</taxon>
        <taxon>Loliinae</taxon>
        <taxon>Lolium</taxon>
    </lineage>
</organism>
<accession>A0AAD8VP64</accession>
<name>A0AAD8VP64_LOLMU</name>